<accession>A0A923I8P3</accession>
<dbReference type="PANTHER" id="PTHR48098">
    <property type="entry name" value="ENTEROCHELIN ESTERASE-RELATED"/>
    <property type="match status" value="1"/>
</dbReference>
<dbReference type="PANTHER" id="PTHR48098:SF1">
    <property type="entry name" value="DIACYLGLYCEROL ACYLTRANSFERASE_MYCOLYLTRANSFERASE AG85A"/>
    <property type="match status" value="1"/>
</dbReference>
<proteinExistence type="predicted"/>
<evidence type="ECO:0008006" key="3">
    <source>
        <dbReference type="Google" id="ProtNLM"/>
    </source>
</evidence>
<dbReference type="GO" id="GO:0016747">
    <property type="term" value="F:acyltransferase activity, transferring groups other than amino-acyl groups"/>
    <property type="evidence" value="ECO:0007669"/>
    <property type="project" value="TreeGrafter"/>
</dbReference>
<dbReference type="InterPro" id="IPR050583">
    <property type="entry name" value="Mycobacterial_A85_antigen"/>
</dbReference>
<comment type="caution">
    <text evidence="1">The sequence shown here is derived from an EMBL/GenBank/DDBJ whole genome shotgun (WGS) entry which is preliminary data.</text>
</comment>
<dbReference type="SUPFAM" id="SSF53474">
    <property type="entry name" value="alpha/beta-Hydrolases"/>
    <property type="match status" value="1"/>
</dbReference>
<dbReference type="InterPro" id="IPR029058">
    <property type="entry name" value="AB_hydrolase_fold"/>
</dbReference>
<organism evidence="1 2">
    <name type="scientific">Anaerofilum hominis</name>
    <dbReference type="NCBI Taxonomy" id="2763016"/>
    <lineage>
        <taxon>Bacteria</taxon>
        <taxon>Bacillati</taxon>
        <taxon>Bacillota</taxon>
        <taxon>Clostridia</taxon>
        <taxon>Eubacteriales</taxon>
        <taxon>Oscillospiraceae</taxon>
        <taxon>Anaerofilum</taxon>
    </lineage>
</organism>
<dbReference type="RefSeq" id="WP_186888255.1">
    <property type="nucleotide sequence ID" value="NZ_JACONZ010000003.1"/>
</dbReference>
<dbReference type="AlphaFoldDB" id="A0A923I8P3"/>
<dbReference type="Gene3D" id="3.40.50.1820">
    <property type="entry name" value="alpha/beta hydrolase"/>
    <property type="match status" value="1"/>
</dbReference>
<name>A0A923I8P3_9FIRM</name>
<gene>
    <name evidence="1" type="ORF">H8S23_10295</name>
</gene>
<dbReference type="EMBL" id="JACONZ010000003">
    <property type="protein sequence ID" value="MBC5581899.1"/>
    <property type="molecule type" value="Genomic_DNA"/>
</dbReference>
<dbReference type="InterPro" id="IPR000801">
    <property type="entry name" value="Esterase-like"/>
</dbReference>
<evidence type="ECO:0000313" key="1">
    <source>
        <dbReference type="EMBL" id="MBC5581899.1"/>
    </source>
</evidence>
<dbReference type="Proteomes" id="UP000659630">
    <property type="component" value="Unassembled WGS sequence"/>
</dbReference>
<sequence length="251" mass="28615">MSVFTGEFTSKELNRNVVVRVVYPDSPFDLEQLDTCPKTMYLLHGYTGSSGDWIRFTRLEYFARLYNFHVVMADAGNSFYSNMVYGGQYLHFFGEELPSEINKKFKLPEKTFICGQSMGGHGCVKVGLNYPDNYKAIGCLSGAVRFQSIAENHHGTSARDIGAVLGENMEFKEENDCFKLAEKAMDTGKKPYLFQICGTEDFLYEDNVKFDLHLKEIGYPHEFVAAPGAHLWSFWEQQMPELMKKLCTGNF</sequence>
<reference evidence="1" key="1">
    <citation type="submission" date="2020-08" db="EMBL/GenBank/DDBJ databases">
        <title>Genome public.</title>
        <authorList>
            <person name="Liu C."/>
            <person name="Sun Q."/>
        </authorList>
    </citation>
    <scope>NUCLEOTIDE SEQUENCE</scope>
    <source>
        <strain evidence="1">BX8</strain>
    </source>
</reference>
<evidence type="ECO:0000313" key="2">
    <source>
        <dbReference type="Proteomes" id="UP000659630"/>
    </source>
</evidence>
<dbReference type="Pfam" id="PF00756">
    <property type="entry name" value="Esterase"/>
    <property type="match status" value="1"/>
</dbReference>
<protein>
    <recommendedName>
        <fullName evidence="3">S-formylglutathione hydrolase FrmB</fullName>
    </recommendedName>
</protein>
<keyword evidence="2" id="KW-1185">Reference proteome</keyword>